<keyword evidence="6" id="KW-0804">Transcription</keyword>
<sequence>MTQATLIPRSEHNLSRDNIDDTALKVLYRLHKAGYRAMLVGGGVRDLLLGHSPKDFDIATNAHPEEVKKLFSNSRIIGRRFRLAHVFFGREIIEVATFRASQQDEADAQQGQHDLIQDREHDDSGRIIRDNVYGQLEDDVWRRDFTVNALYYDIADFSIVDYASAMDDIKDKVIRLIGDPQTRYREDPVRMLRAIRFAAKLGFSIHPDTEQPIYELGHLLADIPPARLYEEVLKLFHSGQANICLQLLRKYDLFQYLFKQADEMLKQENEIFETFIHLSLQSTDNRINEGKPVTPAFLFAAMLWGAVDKLSEELKQAGEPGSIAMQNASSTVLSQQIRLISIPKRFSLVVRDIWQLQHRFKFRHGRRARTLLMHRKFRAAYDFMCLRSQAGEDEGDACEWWTHIQTLSPAEQEKMIVPAKAKPGKKKVKKKST</sequence>
<keyword evidence="5" id="KW-0694">RNA-binding</keyword>
<name>A0A3B0XVU9_9ZZZZ</name>
<proteinExistence type="inferred from homology"/>
<dbReference type="SUPFAM" id="SSF81301">
    <property type="entry name" value="Nucleotidyltransferase"/>
    <property type="match status" value="1"/>
</dbReference>
<dbReference type="PANTHER" id="PTHR43051">
    <property type="entry name" value="POLYNUCLEOTIDE ADENYLYLTRANSFERASE FAMILY PROTEIN"/>
    <property type="match status" value="1"/>
</dbReference>
<keyword evidence="3" id="KW-0547">Nucleotide-binding</keyword>
<dbReference type="InterPro" id="IPR052191">
    <property type="entry name" value="tRNA_ntf/polyA_polymerase_I"/>
</dbReference>
<dbReference type="Pfam" id="PF01743">
    <property type="entry name" value="PolyA_pol"/>
    <property type="match status" value="1"/>
</dbReference>
<evidence type="ECO:0000256" key="6">
    <source>
        <dbReference type="ARBA" id="ARBA00023163"/>
    </source>
</evidence>
<dbReference type="InterPro" id="IPR010206">
    <property type="entry name" value="PolA_pol_I"/>
</dbReference>
<dbReference type="GO" id="GO:1990817">
    <property type="term" value="F:poly(A) RNA polymerase activity"/>
    <property type="evidence" value="ECO:0007669"/>
    <property type="project" value="UniProtKB-EC"/>
</dbReference>
<evidence type="ECO:0000256" key="3">
    <source>
        <dbReference type="ARBA" id="ARBA00022741"/>
    </source>
</evidence>
<dbReference type="PANTHER" id="PTHR43051:SF1">
    <property type="entry name" value="POLYNUCLEOTIDE ADENYLYLTRANSFERASE FAMILY PROTEIN"/>
    <property type="match status" value="1"/>
</dbReference>
<keyword evidence="1" id="KW-0507">mRNA processing</keyword>
<evidence type="ECO:0000259" key="7">
    <source>
        <dbReference type="Pfam" id="PF01743"/>
    </source>
</evidence>
<dbReference type="GO" id="GO:0006397">
    <property type="term" value="P:mRNA processing"/>
    <property type="evidence" value="ECO:0007669"/>
    <property type="project" value="UniProtKB-KW"/>
</dbReference>
<dbReference type="HAMAP" id="MF_00957">
    <property type="entry name" value="PolyA_pol"/>
    <property type="match status" value="1"/>
</dbReference>
<feature type="domain" description="Polymerase A arginine-rich C-terminal" evidence="8">
    <location>
        <begin position="318"/>
        <end position="430"/>
    </location>
</feature>
<dbReference type="EMBL" id="UOFI01000093">
    <property type="protein sequence ID" value="VAW67262.1"/>
    <property type="molecule type" value="Genomic_DNA"/>
</dbReference>
<evidence type="ECO:0000259" key="8">
    <source>
        <dbReference type="Pfam" id="PF12626"/>
    </source>
</evidence>
<evidence type="ECO:0000313" key="10">
    <source>
        <dbReference type="EMBL" id="VAW67262.1"/>
    </source>
</evidence>
<dbReference type="InterPro" id="IPR032828">
    <property type="entry name" value="PolyA_RNA-bd"/>
</dbReference>
<dbReference type="Pfam" id="PF12626">
    <property type="entry name" value="PolyA_pol_arg_C"/>
    <property type="match status" value="1"/>
</dbReference>
<dbReference type="SUPFAM" id="SSF81891">
    <property type="entry name" value="Poly A polymerase C-terminal region-like"/>
    <property type="match status" value="1"/>
</dbReference>
<evidence type="ECO:0000256" key="2">
    <source>
        <dbReference type="ARBA" id="ARBA00022679"/>
    </source>
</evidence>
<evidence type="ECO:0000256" key="4">
    <source>
        <dbReference type="ARBA" id="ARBA00022840"/>
    </source>
</evidence>
<accession>A0A3B0XVU9</accession>
<dbReference type="InterPro" id="IPR025866">
    <property type="entry name" value="PolyA_pol_arg_C_dom"/>
</dbReference>
<dbReference type="InterPro" id="IPR043519">
    <property type="entry name" value="NT_sf"/>
</dbReference>
<evidence type="ECO:0000256" key="5">
    <source>
        <dbReference type="ARBA" id="ARBA00022884"/>
    </source>
</evidence>
<evidence type="ECO:0000256" key="1">
    <source>
        <dbReference type="ARBA" id="ARBA00022664"/>
    </source>
</evidence>
<dbReference type="Gene3D" id="1.10.3090.10">
    <property type="entry name" value="cca-adding enzyme, domain 2"/>
    <property type="match status" value="1"/>
</dbReference>
<evidence type="ECO:0000259" key="9">
    <source>
        <dbReference type="Pfam" id="PF12627"/>
    </source>
</evidence>
<gene>
    <name evidence="10" type="ORF">MNBD_GAMMA09-3089</name>
</gene>
<dbReference type="AlphaFoldDB" id="A0A3B0XVU9"/>
<feature type="domain" description="Poly A polymerase head" evidence="7">
    <location>
        <begin position="38"/>
        <end position="175"/>
    </location>
</feature>
<keyword evidence="10" id="KW-0548">Nucleotidyltransferase</keyword>
<feature type="domain" description="tRNA nucleotidyltransferase/poly(A) polymerase RNA and SrmB- binding" evidence="9">
    <location>
        <begin position="202"/>
        <end position="264"/>
    </location>
</feature>
<dbReference type="FunFam" id="3.30.460.10:FF:000035">
    <property type="entry name" value="Poly(A) polymerase I"/>
    <property type="match status" value="1"/>
</dbReference>
<keyword evidence="2 10" id="KW-0808">Transferase</keyword>
<dbReference type="CDD" id="cd05398">
    <property type="entry name" value="NT_ClassII-CCAase"/>
    <property type="match status" value="1"/>
</dbReference>
<dbReference type="GO" id="GO:0043633">
    <property type="term" value="P:polyadenylation-dependent RNA catabolic process"/>
    <property type="evidence" value="ECO:0007669"/>
    <property type="project" value="InterPro"/>
</dbReference>
<dbReference type="NCBIfam" id="TIGR01942">
    <property type="entry name" value="pcnB"/>
    <property type="match status" value="1"/>
</dbReference>
<dbReference type="GO" id="GO:0005524">
    <property type="term" value="F:ATP binding"/>
    <property type="evidence" value="ECO:0007669"/>
    <property type="project" value="UniProtKB-KW"/>
</dbReference>
<organism evidence="10">
    <name type="scientific">hydrothermal vent metagenome</name>
    <dbReference type="NCBI Taxonomy" id="652676"/>
    <lineage>
        <taxon>unclassified sequences</taxon>
        <taxon>metagenomes</taxon>
        <taxon>ecological metagenomes</taxon>
    </lineage>
</organism>
<reference evidence="10" key="1">
    <citation type="submission" date="2018-06" db="EMBL/GenBank/DDBJ databases">
        <authorList>
            <person name="Zhirakovskaya E."/>
        </authorList>
    </citation>
    <scope>NUCLEOTIDE SEQUENCE</scope>
</reference>
<dbReference type="Gene3D" id="3.30.460.10">
    <property type="entry name" value="Beta Polymerase, domain 2"/>
    <property type="match status" value="1"/>
</dbReference>
<dbReference type="GO" id="GO:0003723">
    <property type="term" value="F:RNA binding"/>
    <property type="evidence" value="ECO:0007669"/>
    <property type="project" value="UniProtKB-KW"/>
</dbReference>
<protein>
    <submittedName>
        <fullName evidence="10">Poly(A) polymerase</fullName>
        <ecNumber evidence="10">2.7.7.19</ecNumber>
    </submittedName>
</protein>
<dbReference type="EC" id="2.7.7.19" evidence="10"/>
<dbReference type="InterPro" id="IPR002646">
    <property type="entry name" value="PolA_pol_head_dom"/>
</dbReference>
<keyword evidence="4" id="KW-0067">ATP-binding</keyword>
<dbReference type="Pfam" id="PF12627">
    <property type="entry name" value="PolyA_pol_RNAbd"/>
    <property type="match status" value="1"/>
</dbReference>